<evidence type="ECO:0000256" key="1">
    <source>
        <dbReference type="SAM" id="MobiDB-lite"/>
    </source>
</evidence>
<gene>
    <name evidence="2" type="ORF">DSPE1174_LOCUS32081</name>
</gene>
<dbReference type="GO" id="GO:0019901">
    <property type="term" value="F:protein kinase binding"/>
    <property type="evidence" value="ECO:0007669"/>
    <property type="project" value="TreeGrafter"/>
</dbReference>
<dbReference type="GO" id="GO:0003725">
    <property type="term" value="F:double-stranded RNA binding"/>
    <property type="evidence" value="ECO:0007669"/>
    <property type="project" value="InterPro"/>
</dbReference>
<dbReference type="PANTHER" id="PTHR13507">
    <property type="entry name" value="PRKR-INTERACTING PROTEIN 1"/>
    <property type="match status" value="1"/>
</dbReference>
<accession>A0A7S2MMK8</accession>
<feature type="compositionally biased region" description="Basic and acidic residues" evidence="1">
    <location>
        <begin position="196"/>
        <end position="214"/>
    </location>
</feature>
<dbReference type="InterPro" id="IPR009548">
    <property type="entry name" value="Prkrip1"/>
</dbReference>
<dbReference type="AlphaFoldDB" id="A0A7S2MMK8"/>
<dbReference type="Pfam" id="PF06658">
    <property type="entry name" value="DUF1168"/>
    <property type="match status" value="1"/>
</dbReference>
<dbReference type="GO" id="GO:0005730">
    <property type="term" value="C:nucleolus"/>
    <property type="evidence" value="ECO:0007669"/>
    <property type="project" value="TreeGrafter"/>
</dbReference>
<feature type="compositionally biased region" description="Basic residues" evidence="1">
    <location>
        <begin position="117"/>
        <end position="127"/>
    </location>
</feature>
<feature type="compositionally biased region" description="Basic and acidic residues" evidence="1">
    <location>
        <begin position="98"/>
        <end position="116"/>
    </location>
</feature>
<reference evidence="2" key="1">
    <citation type="submission" date="2021-01" db="EMBL/GenBank/DDBJ databases">
        <authorList>
            <person name="Corre E."/>
            <person name="Pelletier E."/>
            <person name="Niang G."/>
            <person name="Scheremetjew M."/>
            <person name="Finn R."/>
            <person name="Kale V."/>
            <person name="Holt S."/>
            <person name="Cochrane G."/>
            <person name="Meng A."/>
            <person name="Brown T."/>
            <person name="Cohen L."/>
        </authorList>
    </citation>
    <scope>NUCLEOTIDE SEQUENCE</scope>
    <source>
        <strain evidence="2">CCMP1381</strain>
    </source>
</reference>
<dbReference type="GO" id="GO:0004860">
    <property type="term" value="F:protein kinase inhibitor activity"/>
    <property type="evidence" value="ECO:0007669"/>
    <property type="project" value="TreeGrafter"/>
</dbReference>
<protein>
    <submittedName>
        <fullName evidence="2">Uncharacterized protein</fullName>
    </submittedName>
</protein>
<feature type="region of interest" description="Disordered" evidence="1">
    <location>
        <begin position="196"/>
        <end position="226"/>
    </location>
</feature>
<evidence type="ECO:0000313" key="2">
    <source>
        <dbReference type="EMBL" id="CAD9491956.1"/>
    </source>
</evidence>
<dbReference type="EMBL" id="HBGS01061464">
    <property type="protein sequence ID" value="CAD9491956.1"/>
    <property type="molecule type" value="Transcribed_RNA"/>
</dbReference>
<dbReference type="PANTHER" id="PTHR13507:SF0">
    <property type="entry name" value="PRKR-INTERACTING PROTEIN 1"/>
    <property type="match status" value="1"/>
</dbReference>
<feature type="region of interest" description="Disordered" evidence="1">
    <location>
        <begin position="24"/>
        <end position="46"/>
    </location>
</feature>
<sequence>MGRYTTVQTYSDTNPMVVKLPYDEAAAKSSAGQDDSSDARGPRHGAGYTVERVNNVMGSTAGAGSGDFHHYRHTRRREMMRMENMEKDATEDQAEEDFAARVEAKRKECQERTRRNAEKRKRKRQKRSFAESTAKNSKGEKSTPIHAAPDSPVDESAFSYTPLHVSDPSAPPTAPLSKTVAVALVANDGSFMQKVKEAMEKSEVSSGSKDKASDISDPSTNPSKST</sequence>
<name>A0A7S2MMK8_9STRA</name>
<feature type="compositionally biased region" description="Polar residues" evidence="1">
    <location>
        <begin position="216"/>
        <end position="226"/>
    </location>
</feature>
<proteinExistence type="predicted"/>
<feature type="region of interest" description="Disordered" evidence="1">
    <location>
        <begin position="83"/>
        <end position="175"/>
    </location>
</feature>
<organism evidence="2">
    <name type="scientific">Octactis speculum</name>
    <dbReference type="NCBI Taxonomy" id="3111310"/>
    <lineage>
        <taxon>Eukaryota</taxon>
        <taxon>Sar</taxon>
        <taxon>Stramenopiles</taxon>
        <taxon>Ochrophyta</taxon>
        <taxon>Dictyochophyceae</taxon>
        <taxon>Dictyochales</taxon>
        <taxon>Dictyochaceae</taxon>
        <taxon>Octactis</taxon>
    </lineage>
</organism>